<sequence>MFAQRVFVENDLLWLDRLLARDPFVTLLTTGSDGLPELTRLPVLYRRQGEQIELIGHWARANPQSRHRGRAKVLIDGPQGYVSASWYPDKESAARVPTWNYAAAELAGELQAFDDAPALAQLLSDTSAHFEASVGQDWVFDASLDDHGPSLRAIVGFRLQVQQIQIKLKLSQNHPAANQLAVIGALQALDTPDARELAQWMQLYRSEHGGQHDD</sequence>
<comment type="caution">
    <text evidence="1">The sequence shown here is derived from an EMBL/GenBank/DDBJ whole genome shotgun (WGS) entry which is preliminary data.</text>
</comment>
<evidence type="ECO:0008006" key="3">
    <source>
        <dbReference type="Google" id="ProtNLM"/>
    </source>
</evidence>
<protein>
    <recommendedName>
        <fullName evidence="3">FMN-binding negative transcriptional regulator</fullName>
    </recommendedName>
</protein>
<organism evidence="1 2">
    <name type="scientific">Stenotrophomonas terrae</name>
    <dbReference type="NCBI Taxonomy" id="405446"/>
    <lineage>
        <taxon>Bacteria</taxon>
        <taxon>Pseudomonadati</taxon>
        <taxon>Pseudomonadota</taxon>
        <taxon>Gammaproteobacteria</taxon>
        <taxon>Lysobacterales</taxon>
        <taxon>Lysobacteraceae</taxon>
        <taxon>Stenotrophomonas</taxon>
    </lineage>
</organism>
<dbReference type="PIRSF" id="PIRSF010372">
    <property type="entry name" value="PaiB"/>
    <property type="match status" value="1"/>
</dbReference>
<gene>
    <name evidence="1" type="ORF">ABB27_11030</name>
</gene>
<dbReference type="SUPFAM" id="SSF50475">
    <property type="entry name" value="FMN-binding split barrel"/>
    <property type="match status" value="1"/>
</dbReference>
<name>A0A0R0CMZ8_9GAMM</name>
<evidence type="ECO:0000313" key="2">
    <source>
        <dbReference type="Proteomes" id="UP000051863"/>
    </source>
</evidence>
<dbReference type="Pfam" id="PF04299">
    <property type="entry name" value="FMN_bind_2"/>
    <property type="match status" value="1"/>
</dbReference>
<dbReference type="PANTHER" id="PTHR35802">
    <property type="entry name" value="PROTEASE SYNTHASE AND SPORULATION PROTEIN PAI 2"/>
    <property type="match status" value="1"/>
</dbReference>
<dbReference type="PATRIC" id="fig|405446.3.peg.1703"/>
<proteinExistence type="predicted"/>
<keyword evidence="2" id="KW-1185">Reference proteome</keyword>
<dbReference type="Proteomes" id="UP000051863">
    <property type="component" value="Unassembled WGS sequence"/>
</dbReference>
<dbReference type="PANTHER" id="PTHR35802:SF1">
    <property type="entry name" value="PROTEASE SYNTHASE AND SPORULATION PROTEIN PAI 2"/>
    <property type="match status" value="1"/>
</dbReference>
<dbReference type="InterPro" id="IPR007396">
    <property type="entry name" value="TR_PAI2-type"/>
</dbReference>
<dbReference type="RefSeq" id="WP_057628748.1">
    <property type="nucleotide sequence ID" value="NZ_LDJJ01000035.1"/>
</dbReference>
<dbReference type="AlphaFoldDB" id="A0A0R0CMZ8"/>
<accession>A0A0R0CMZ8</accession>
<dbReference type="EMBL" id="LDJJ01000035">
    <property type="protein sequence ID" value="KRG67134.1"/>
    <property type="molecule type" value="Genomic_DNA"/>
</dbReference>
<dbReference type="OrthoDB" id="9794948at2"/>
<reference evidence="1 2" key="1">
    <citation type="submission" date="2015-05" db="EMBL/GenBank/DDBJ databases">
        <title>Genome sequencing and analysis of members of genus Stenotrophomonas.</title>
        <authorList>
            <person name="Patil P.P."/>
            <person name="Midha S."/>
            <person name="Patil P.B."/>
        </authorList>
    </citation>
    <scope>NUCLEOTIDE SEQUENCE [LARGE SCALE GENOMIC DNA]</scope>
    <source>
        <strain evidence="1 2">DSM 18941</strain>
    </source>
</reference>
<dbReference type="InterPro" id="IPR012349">
    <property type="entry name" value="Split_barrel_FMN-bd"/>
</dbReference>
<evidence type="ECO:0000313" key="1">
    <source>
        <dbReference type="EMBL" id="KRG67134.1"/>
    </source>
</evidence>
<dbReference type="Gene3D" id="2.30.110.10">
    <property type="entry name" value="Electron Transport, Fmn-binding Protein, Chain A"/>
    <property type="match status" value="1"/>
</dbReference>